<gene>
    <name evidence="1" type="ORF">OCU04_012685</name>
</gene>
<dbReference type="AlphaFoldDB" id="A0A9X0A9J1"/>
<proteinExistence type="predicted"/>
<comment type="caution">
    <text evidence="1">The sequence shown here is derived from an EMBL/GenBank/DDBJ whole genome shotgun (WGS) entry which is preliminary data.</text>
</comment>
<organism evidence="1 2">
    <name type="scientific">Sclerotinia nivalis</name>
    <dbReference type="NCBI Taxonomy" id="352851"/>
    <lineage>
        <taxon>Eukaryota</taxon>
        <taxon>Fungi</taxon>
        <taxon>Dikarya</taxon>
        <taxon>Ascomycota</taxon>
        <taxon>Pezizomycotina</taxon>
        <taxon>Leotiomycetes</taxon>
        <taxon>Helotiales</taxon>
        <taxon>Sclerotiniaceae</taxon>
        <taxon>Sclerotinia</taxon>
    </lineage>
</organism>
<accession>A0A9X0A9J1</accession>
<protein>
    <submittedName>
        <fullName evidence="1">Uncharacterized protein</fullName>
    </submittedName>
</protein>
<dbReference type="OrthoDB" id="1658288at2759"/>
<dbReference type="Proteomes" id="UP001152300">
    <property type="component" value="Unassembled WGS sequence"/>
</dbReference>
<name>A0A9X0A9J1_9HELO</name>
<evidence type="ECO:0000313" key="1">
    <source>
        <dbReference type="EMBL" id="KAJ8058497.1"/>
    </source>
</evidence>
<evidence type="ECO:0000313" key="2">
    <source>
        <dbReference type="Proteomes" id="UP001152300"/>
    </source>
</evidence>
<keyword evidence="2" id="KW-1185">Reference proteome</keyword>
<reference evidence="1" key="1">
    <citation type="submission" date="2022-11" db="EMBL/GenBank/DDBJ databases">
        <title>Genome Resource of Sclerotinia nivalis Strain SnTB1, a Plant Pathogen Isolated from American Ginseng.</title>
        <authorList>
            <person name="Fan S."/>
        </authorList>
    </citation>
    <scope>NUCLEOTIDE SEQUENCE</scope>
    <source>
        <strain evidence="1">SnTB1</strain>
    </source>
</reference>
<dbReference type="EMBL" id="JAPEIS010000016">
    <property type="protein sequence ID" value="KAJ8058497.1"/>
    <property type="molecule type" value="Genomic_DNA"/>
</dbReference>
<sequence length="175" mass="19889">MTSRVPECKEYSLEQFETLEGLGNKDAKELLLKAETVIQLLGSHTLALIQAGAYTAKGYCQLHQYPGVYQRQRKRLMQFWPKQVQSRYHDVYTTFEASAEVLKQSESEAAKDALDLLTILSMLDSAVLPLQIFEEVWNNSRGFISISSEELSKIDSLSQNHVLRLPSFLVTESNE</sequence>